<reference evidence="7 8" key="1">
    <citation type="journal article" date="2016" name="Nat. Commun.">
        <title>Thousands of microbial genomes shed light on interconnected biogeochemical processes in an aquifer system.</title>
        <authorList>
            <person name="Anantharaman K."/>
            <person name="Brown C.T."/>
            <person name="Hug L.A."/>
            <person name="Sharon I."/>
            <person name="Castelle C.J."/>
            <person name="Probst A.J."/>
            <person name="Thomas B.C."/>
            <person name="Singh A."/>
            <person name="Wilkins M.J."/>
            <person name="Karaoz U."/>
            <person name="Brodie E.L."/>
            <person name="Williams K.H."/>
            <person name="Hubbard S.S."/>
            <person name="Banfield J.F."/>
        </authorList>
    </citation>
    <scope>NUCLEOTIDE SEQUENCE [LARGE SCALE GENOMIC DNA]</scope>
</reference>
<keyword evidence="2 5" id="KW-0689">Ribosomal protein</keyword>
<evidence type="ECO:0000256" key="2">
    <source>
        <dbReference type="ARBA" id="ARBA00022980"/>
    </source>
</evidence>
<dbReference type="Gene3D" id="3.90.1030.10">
    <property type="entry name" value="Ribosomal protein L17"/>
    <property type="match status" value="1"/>
</dbReference>
<sequence>MRHKKEKKTIDRTAAGRQALLRALCISLIKQEALNTTPVKAKVTRSMIEKMITRAKNPDTLSAVKILEKQLGNKKAAYQLVKKIAPRFVKRTSGYTSITKLTPRKGDCAAQVRLELLTDK</sequence>
<dbReference type="SUPFAM" id="SSF64263">
    <property type="entry name" value="Prokaryotic ribosomal protein L17"/>
    <property type="match status" value="1"/>
</dbReference>
<evidence type="ECO:0000256" key="5">
    <source>
        <dbReference type="RuleBase" id="RU000660"/>
    </source>
</evidence>
<gene>
    <name evidence="7" type="ORF">A2319_00585</name>
</gene>
<evidence type="ECO:0000256" key="1">
    <source>
        <dbReference type="ARBA" id="ARBA00008777"/>
    </source>
</evidence>
<dbReference type="Proteomes" id="UP000176420">
    <property type="component" value="Unassembled WGS sequence"/>
</dbReference>
<comment type="similarity">
    <text evidence="1 5">Belongs to the bacterial ribosomal protein bL17 family.</text>
</comment>
<accession>A0A1G2BA73</accession>
<evidence type="ECO:0000256" key="4">
    <source>
        <dbReference type="ARBA" id="ARBA00035494"/>
    </source>
</evidence>
<dbReference type="PANTHER" id="PTHR14413">
    <property type="entry name" value="RIBOSOMAL PROTEIN L17"/>
    <property type="match status" value="1"/>
</dbReference>
<name>A0A1G2BA73_9BACT</name>
<dbReference type="InterPro" id="IPR000456">
    <property type="entry name" value="Ribosomal_bL17"/>
</dbReference>
<dbReference type="PROSITE" id="PS01167">
    <property type="entry name" value="RIBOSOMAL_L17"/>
    <property type="match status" value="1"/>
</dbReference>
<organism evidence="7 8">
    <name type="scientific">Candidatus Kerfeldbacteria bacterium RIFOXYB2_FULL_38_14</name>
    <dbReference type="NCBI Taxonomy" id="1798547"/>
    <lineage>
        <taxon>Bacteria</taxon>
        <taxon>Candidatus Kerfeldiibacteriota</taxon>
    </lineage>
</organism>
<dbReference type="GO" id="GO:0006412">
    <property type="term" value="P:translation"/>
    <property type="evidence" value="ECO:0007669"/>
    <property type="project" value="InterPro"/>
</dbReference>
<dbReference type="PANTHER" id="PTHR14413:SF16">
    <property type="entry name" value="LARGE RIBOSOMAL SUBUNIT PROTEIN BL17M"/>
    <property type="match status" value="1"/>
</dbReference>
<dbReference type="InterPro" id="IPR047859">
    <property type="entry name" value="Ribosomal_bL17_CS"/>
</dbReference>
<keyword evidence="3 5" id="KW-0687">Ribonucleoprotein</keyword>
<dbReference type="Pfam" id="PF01196">
    <property type="entry name" value="Ribosomal_L17"/>
    <property type="match status" value="1"/>
</dbReference>
<evidence type="ECO:0000313" key="7">
    <source>
        <dbReference type="EMBL" id="OGY86051.1"/>
    </source>
</evidence>
<dbReference type="GO" id="GO:0003735">
    <property type="term" value="F:structural constituent of ribosome"/>
    <property type="evidence" value="ECO:0007669"/>
    <property type="project" value="InterPro"/>
</dbReference>
<evidence type="ECO:0000256" key="6">
    <source>
        <dbReference type="RuleBase" id="RU000661"/>
    </source>
</evidence>
<proteinExistence type="inferred from homology"/>
<dbReference type="GO" id="GO:0022625">
    <property type="term" value="C:cytosolic large ribosomal subunit"/>
    <property type="evidence" value="ECO:0007669"/>
    <property type="project" value="TreeGrafter"/>
</dbReference>
<dbReference type="InterPro" id="IPR036373">
    <property type="entry name" value="Ribosomal_bL17_sf"/>
</dbReference>
<evidence type="ECO:0000256" key="3">
    <source>
        <dbReference type="ARBA" id="ARBA00023274"/>
    </source>
</evidence>
<protein>
    <recommendedName>
        <fullName evidence="4 6">50S ribosomal protein L17</fullName>
    </recommendedName>
</protein>
<evidence type="ECO:0000313" key="8">
    <source>
        <dbReference type="Proteomes" id="UP000176420"/>
    </source>
</evidence>
<comment type="caution">
    <text evidence="7">The sequence shown here is derived from an EMBL/GenBank/DDBJ whole genome shotgun (WGS) entry which is preliminary data.</text>
</comment>
<dbReference type="NCBIfam" id="TIGR00059">
    <property type="entry name" value="L17"/>
    <property type="match status" value="1"/>
</dbReference>
<dbReference type="AlphaFoldDB" id="A0A1G2BA73"/>
<dbReference type="EMBL" id="MHKI01000026">
    <property type="protein sequence ID" value="OGY86051.1"/>
    <property type="molecule type" value="Genomic_DNA"/>
</dbReference>